<dbReference type="EMBL" id="JANCPR020000030">
    <property type="protein sequence ID" value="MDJ1135561.1"/>
    <property type="molecule type" value="Genomic_DNA"/>
</dbReference>
<keyword evidence="6 9" id="KW-0472">Membrane</keyword>
<sequence length="577" mass="60844">MKDGVNGVALAVFIFFFVAVTVMGFRAARWRKAENGNTLDEWGLGGRSFGTWVTWFLLGGDLYTAYTFVAVPAAIYAAGASGFFAVPYTILVYPLIFTFLPRLWSVSHTHGYVTTSDFVRGRFGSKGLSLAVALTGILATMPYIALQLVGIQAVLDVMGVGGSDSTHWFIKDLPLLIAFGVLAAYTYSSGLRAPALIAFVKDALIYLVIAVAIIYIPIKLGGFDVIFDKAGEALGQNNPATGAPRGELAPGENNHWAYATLAFGSALALFMYPHSITATLSGKNRNVIRRNTTILPLYSLMLGFLAILGFMAIAAGIKVDNGQLAIPQLFETMFPDWFTGVAFAAIGIGALVPAAIMSIAAANLFTRNIYKDFLKPGATPEQETKVSKLVSLLVKVGALVFVLGMDKTVAINFQLLGGIWILQTFPALVGGLFTRWFHRWALIAGWAVGMVYGTVAAYGVASPTQKHFGGSNAMMPGIGEIGYIGVTAFVLNVLVTVVLTFVLRAVGAPDGIDETRPEDYTADAPSTRARPTASADEAGAEPAGVTGQTGTPDAAGAYEADAADEAGPAGAAGVTVK</sequence>
<feature type="transmembrane region" description="Helical" evidence="9">
    <location>
        <begin position="411"/>
        <end position="433"/>
    </location>
</feature>
<evidence type="ECO:0000256" key="2">
    <source>
        <dbReference type="ARBA" id="ARBA00006434"/>
    </source>
</evidence>
<evidence type="ECO:0000256" key="1">
    <source>
        <dbReference type="ARBA" id="ARBA00004141"/>
    </source>
</evidence>
<feature type="transmembrane region" description="Helical" evidence="9">
    <location>
        <begin position="168"/>
        <end position="187"/>
    </location>
</feature>
<evidence type="ECO:0000256" key="9">
    <source>
        <dbReference type="SAM" id="Phobius"/>
    </source>
</evidence>
<evidence type="ECO:0000256" key="7">
    <source>
        <dbReference type="RuleBase" id="RU362091"/>
    </source>
</evidence>
<dbReference type="PROSITE" id="PS50283">
    <property type="entry name" value="NA_SOLUT_SYMP_3"/>
    <property type="match status" value="1"/>
</dbReference>
<evidence type="ECO:0000313" key="11">
    <source>
        <dbReference type="Proteomes" id="UP001214441"/>
    </source>
</evidence>
<keyword evidence="4 9" id="KW-0812">Transmembrane</keyword>
<feature type="compositionally biased region" description="Low complexity" evidence="8">
    <location>
        <begin position="552"/>
        <end position="577"/>
    </location>
</feature>
<feature type="transmembrane region" description="Helical" evidence="9">
    <location>
        <begin position="294"/>
        <end position="317"/>
    </location>
</feature>
<gene>
    <name evidence="10" type="ORF">NMN56_027120</name>
</gene>
<feature type="transmembrane region" description="Helical" evidence="9">
    <location>
        <begin position="128"/>
        <end position="148"/>
    </location>
</feature>
<evidence type="ECO:0000256" key="6">
    <source>
        <dbReference type="ARBA" id="ARBA00023136"/>
    </source>
</evidence>
<feature type="transmembrane region" description="Helical" evidence="9">
    <location>
        <begin position="337"/>
        <end position="365"/>
    </location>
</feature>
<dbReference type="Gene3D" id="1.20.1730.10">
    <property type="entry name" value="Sodium/glucose cotransporter"/>
    <property type="match status" value="1"/>
</dbReference>
<feature type="region of interest" description="Disordered" evidence="8">
    <location>
        <begin position="514"/>
        <end position="577"/>
    </location>
</feature>
<evidence type="ECO:0000313" key="10">
    <source>
        <dbReference type="EMBL" id="MDJ1135561.1"/>
    </source>
</evidence>
<feature type="transmembrane region" description="Helical" evidence="9">
    <location>
        <begin position="199"/>
        <end position="218"/>
    </location>
</feature>
<accession>A0ABT7A2N0</accession>
<comment type="subcellular location">
    <subcellularLocation>
        <location evidence="1">Membrane</location>
        <topology evidence="1">Multi-pass membrane protein</topology>
    </subcellularLocation>
</comment>
<feature type="transmembrane region" description="Helical" evidence="9">
    <location>
        <begin position="386"/>
        <end position="405"/>
    </location>
</feature>
<comment type="similarity">
    <text evidence="2 7">Belongs to the sodium:solute symporter (SSF) (TC 2.A.21) family.</text>
</comment>
<protein>
    <submittedName>
        <fullName evidence="10">Sodium:solute symporter family protein</fullName>
    </submittedName>
</protein>
<dbReference type="InterPro" id="IPR050277">
    <property type="entry name" value="Sodium:Solute_Symporter"/>
</dbReference>
<dbReference type="Proteomes" id="UP001214441">
    <property type="component" value="Unassembled WGS sequence"/>
</dbReference>
<proteinExistence type="inferred from homology"/>
<evidence type="ECO:0000256" key="5">
    <source>
        <dbReference type="ARBA" id="ARBA00022989"/>
    </source>
</evidence>
<organism evidence="10 11">
    <name type="scientific">Streptomyces iconiensis</name>
    <dbReference type="NCBI Taxonomy" id="1384038"/>
    <lineage>
        <taxon>Bacteria</taxon>
        <taxon>Bacillati</taxon>
        <taxon>Actinomycetota</taxon>
        <taxon>Actinomycetes</taxon>
        <taxon>Kitasatosporales</taxon>
        <taxon>Streptomycetaceae</taxon>
        <taxon>Streptomyces</taxon>
    </lineage>
</organism>
<feature type="transmembrane region" description="Helical" evidence="9">
    <location>
        <begin position="255"/>
        <end position="273"/>
    </location>
</feature>
<keyword evidence="11" id="KW-1185">Reference proteome</keyword>
<evidence type="ECO:0000256" key="4">
    <source>
        <dbReference type="ARBA" id="ARBA00022692"/>
    </source>
</evidence>
<comment type="caution">
    <text evidence="10">The sequence shown here is derived from an EMBL/GenBank/DDBJ whole genome shotgun (WGS) entry which is preliminary data.</text>
</comment>
<evidence type="ECO:0000256" key="8">
    <source>
        <dbReference type="SAM" id="MobiDB-lite"/>
    </source>
</evidence>
<reference evidence="10 11" key="1">
    <citation type="submission" date="2023-05" db="EMBL/GenBank/DDBJ databases">
        <title>Streptantibioticus silvisoli sp. nov., acidotolerant actinomycetes 1 from pine litter.</title>
        <authorList>
            <person name="Swiecimska M."/>
            <person name="Golinska P."/>
            <person name="Sangal V."/>
            <person name="Wachnowicz B."/>
            <person name="Goodfellow M."/>
        </authorList>
    </citation>
    <scope>NUCLEOTIDE SEQUENCE [LARGE SCALE GENOMIC DNA]</scope>
    <source>
        <strain evidence="10 11">DSM 42109</strain>
    </source>
</reference>
<feature type="transmembrane region" description="Helical" evidence="9">
    <location>
        <begin position="440"/>
        <end position="461"/>
    </location>
</feature>
<name>A0ABT7A2N0_9ACTN</name>
<dbReference type="Pfam" id="PF00474">
    <property type="entry name" value="SSF"/>
    <property type="match status" value="1"/>
</dbReference>
<evidence type="ECO:0000256" key="3">
    <source>
        <dbReference type="ARBA" id="ARBA00022448"/>
    </source>
</evidence>
<keyword evidence="5 9" id="KW-1133">Transmembrane helix</keyword>
<dbReference type="CDD" id="cd10322">
    <property type="entry name" value="SLC5sbd"/>
    <property type="match status" value="1"/>
</dbReference>
<feature type="transmembrane region" description="Helical" evidence="9">
    <location>
        <begin position="75"/>
        <end position="100"/>
    </location>
</feature>
<dbReference type="NCBIfam" id="NF046076">
    <property type="entry name" value="monocarbox_MctP"/>
    <property type="match status" value="1"/>
</dbReference>
<dbReference type="PANTHER" id="PTHR48086">
    <property type="entry name" value="SODIUM/PROLINE SYMPORTER-RELATED"/>
    <property type="match status" value="1"/>
</dbReference>
<dbReference type="InterPro" id="IPR001734">
    <property type="entry name" value="Na/solute_symporter"/>
</dbReference>
<feature type="transmembrane region" description="Helical" evidence="9">
    <location>
        <begin position="481"/>
        <end position="503"/>
    </location>
</feature>
<feature type="transmembrane region" description="Helical" evidence="9">
    <location>
        <begin position="49"/>
        <end position="69"/>
    </location>
</feature>
<keyword evidence="3" id="KW-0813">Transport</keyword>
<dbReference type="PANTHER" id="PTHR48086:SF8">
    <property type="entry name" value="MONOCARBOXYLIC ACID PERMEASE"/>
    <property type="match status" value="1"/>
</dbReference>
<dbReference type="InterPro" id="IPR038377">
    <property type="entry name" value="Na/Glc_symporter_sf"/>
</dbReference>
<feature type="transmembrane region" description="Helical" evidence="9">
    <location>
        <begin position="6"/>
        <end position="28"/>
    </location>
</feature>